<evidence type="ECO:0000313" key="6">
    <source>
        <dbReference type="Proteomes" id="UP000747110"/>
    </source>
</evidence>
<dbReference type="Proteomes" id="UP000747110">
    <property type="component" value="Unassembled WGS sequence"/>
</dbReference>
<evidence type="ECO:0000256" key="1">
    <source>
        <dbReference type="SAM" id="Coils"/>
    </source>
</evidence>
<keyword evidence="1" id="KW-0175">Coiled coil</keyword>
<accession>A0A8J4LTN4</accession>
<organism evidence="4 5">
    <name type="scientific">Volvox reticuliferus</name>
    <dbReference type="NCBI Taxonomy" id="1737510"/>
    <lineage>
        <taxon>Eukaryota</taxon>
        <taxon>Viridiplantae</taxon>
        <taxon>Chlorophyta</taxon>
        <taxon>core chlorophytes</taxon>
        <taxon>Chlorophyceae</taxon>
        <taxon>CS clade</taxon>
        <taxon>Chlamydomonadales</taxon>
        <taxon>Volvocaceae</taxon>
        <taxon>Volvox</taxon>
    </lineage>
</organism>
<dbReference type="EMBL" id="BNCP01000001">
    <property type="protein sequence ID" value="GIL69447.1"/>
    <property type="molecule type" value="Genomic_DNA"/>
</dbReference>
<proteinExistence type="predicted"/>
<feature type="coiled-coil region" evidence="1">
    <location>
        <begin position="167"/>
        <end position="204"/>
    </location>
</feature>
<evidence type="ECO:0000313" key="4">
    <source>
        <dbReference type="EMBL" id="GIM09744.1"/>
    </source>
</evidence>
<name>A0A8J4LTN4_9CHLO</name>
<evidence type="ECO:0000313" key="3">
    <source>
        <dbReference type="EMBL" id="GIL69447.1"/>
    </source>
</evidence>
<keyword evidence="6" id="KW-1185">Reference proteome</keyword>
<dbReference type="OrthoDB" id="539465at2759"/>
<dbReference type="PANTHER" id="PTHR38019">
    <property type="entry name" value="KDA ANTIGEN P200, PUTATIVE-RELATED"/>
    <property type="match status" value="1"/>
</dbReference>
<reference evidence="4" key="1">
    <citation type="journal article" date="2021" name="Proc. Natl. Acad. Sci. U.S.A.">
        <title>Three genomes in the algal genus Volvox reveal the fate of a haploid sex-determining region after a transition to homothallism.</title>
        <authorList>
            <person name="Yamamoto K."/>
            <person name="Hamaji T."/>
            <person name="Kawai-Toyooka H."/>
            <person name="Matsuzaki R."/>
            <person name="Takahashi F."/>
            <person name="Nishimura Y."/>
            <person name="Kawachi M."/>
            <person name="Noguchi H."/>
            <person name="Minakuchi Y."/>
            <person name="Umen J.G."/>
            <person name="Toyoda A."/>
            <person name="Nozaki H."/>
        </authorList>
    </citation>
    <scope>NUCLEOTIDE SEQUENCE</scope>
    <source>
        <strain evidence="4">NIES-3785</strain>
        <strain evidence="3">NIES-3786</strain>
    </source>
</reference>
<protein>
    <submittedName>
        <fullName evidence="4">Uncharacterized protein</fullName>
    </submittedName>
</protein>
<dbReference type="AlphaFoldDB" id="A0A8J4LTN4"/>
<sequence>MGTMELVPASNVGETSPPYDLRNLGPVLHAAQLQYQRQKKNLHAIQRQFELMAESNSAWRERERRREEKYMLINQERQTQRENLVEYSNRMAEKRAERLETAYRHAEAMRAAAQAKVQAVEDRMVRFAEERADHAASERQRIAALEAKREATYRHNLELLAERRQTILAHERKVEDMLRQREELKQLQAQIKAEEDFLREQQRRAIKARAEDELAERVAHFHAKATAKDEQTARRKKEIEDQRRMRAEELRQRFEYIAAQAHEAAMMAEAERQMLAGKIEDKVARADALATHRAALLSEMQTLRYQMQRQEEYLRSSLMRMQQLGIAEVPAQVVRSMEKVQLAGPLMTEAVLSGGWAPPQLMLEGAVLSSDGGLGQGPGLAAGTAVALAGSVAGVGAAAGTMTPKAMRVRMGRTRRPKSAGPTPRGTRGVAQSNGGSYSAGGRGSYSNGGRGYQSAGGRGSYQSVMASPRVTSAGGKGGRLGGYARPASAGAVLCANTASSASSPVTPTAAAGGRPVPYAPYTVPVVRQRGGLRRRQTLEEEVAASVDTALLAAEAAVSGRYDGVHEVARPGSRREEELRVVLQEEIAKESERQSILTKVTDEDERARLVKYFTHEREEARRRILALSSAAQAALYH</sequence>
<feature type="coiled-coil region" evidence="1">
    <location>
        <begin position="77"/>
        <end position="130"/>
    </location>
</feature>
<feature type="compositionally biased region" description="Gly residues" evidence="2">
    <location>
        <begin position="438"/>
        <end position="460"/>
    </location>
</feature>
<dbReference type="EMBL" id="BNCQ01000032">
    <property type="protein sequence ID" value="GIM09744.1"/>
    <property type="molecule type" value="Genomic_DNA"/>
</dbReference>
<evidence type="ECO:0000256" key="2">
    <source>
        <dbReference type="SAM" id="MobiDB-lite"/>
    </source>
</evidence>
<comment type="caution">
    <text evidence="4">The sequence shown here is derived from an EMBL/GenBank/DDBJ whole genome shotgun (WGS) entry which is preliminary data.</text>
</comment>
<evidence type="ECO:0000313" key="5">
    <source>
        <dbReference type="Proteomes" id="UP000722791"/>
    </source>
</evidence>
<dbReference type="Proteomes" id="UP000722791">
    <property type="component" value="Unassembled WGS sequence"/>
</dbReference>
<gene>
    <name evidence="3" type="ORF">Vretifemale_378</name>
    <name evidence="4" type="ORF">Vretimale_13547</name>
</gene>
<feature type="region of interest" description="Disordered" evidence="2">
    <location>
        <begin position="411"/>
        <end position="462"/>
    </location>
</feature>
<dbReference type="PANTHER" id="PTHR38019:SF1">
    <property type="entry name" value="N-ACETYLTRANSFERASE DOMAIN-CONTAINING PROTEIN"/>
    <property type="match status" value="1"/>
</dbReference>